<sequence length="132" mass="15452">MTIANRCWRRISSATGLAILALTLIAVERAEAEDDHIPFPKLQTETYCRELVAKMLDPAEQKQEYLKCMGEELLRSISARPYWDLLSGKKQRWLVERHYKEPRHQTYGTLQKYLEVEIGHACMARELDCQKK</sequence>
<gene>
    <name evidence="2" type="ORF">NBH21_13005</name>
</gene>
<evidence type="ECO:0000313" key="2">
    <source>
        <dbReference type="EMBL" id="MCO5957695.1"/>
    </source>
</evidence>
<name>A0AAJ1F5E3_9HYPH</name>
<proteinExistence type="predicted"/>
<protein>
    <recommendedName>
        <fullName evidence="4">DUF1311 domain-containing protein</fullName>
    </recommendedName>
</protein>
<evidence type="ECO:0000256" key="1">
    <source>
        <dbReference type="SAM" id="SignalP"/>
    </source>
</evidence>
<evidence type="ECO:0000313" key="3">
    <source>
        <dbReference type="Proteomes" id="UP001155380"/>
    </source>
</evidence>
<accession>A0AAJ1F5E3</accession>
<dbReference type="EMBL" id="JAMXLX010000003">
    <property type="protein sequence ID" value="MCO5957695.1"/>
    <property type="molecule type" value="Genomic_DNA"/>
</dbReference>
<feature type="signal peptide" evidence="1">
    <location>
        <begin position="1"/>
        <end position="32"/>
    </location>
</feature>
<evidence type="ECO:0008006" key="4">
    <source>
        <dbReference type="Google" id="ProtNLM"/>
    </source>
</evidence>
<organism evidence="2 3">
    <name type="scientific">Ciceribacter sichuanensis</name>
    <dbReference type="NCBI Taxonomy" id="2949647"/>
    <lineage>
        <taxon>Bacteria</taxon>
        <taxon>Pseudomonadati</taxon>
        <taxon>Pseudomonadota</taxon>
        <taxon>Alphaproteobacteria</taxon>
        <taxon>Hyphomicrobiales</taxon>
        <taxon>Rhizobiaceae</taxon>
        <taxon>Ciceribacter</taxon>
    </lineage>
</organism>
<keyword evidence="1" id="KW-0732">Signal</keyword>
<comment type="caution">
    <text evidence="2">The sequence shown here is derived from an EMBL/GenBank/DDBJ whole genome shotgun (WGS) entry which is preliminary data.</text>
</comment>
<dbReference type="Proteomes" id="UP001155380">
    <property type="component" value="Unassembled WGS sequence"/>
</dbReference>
<dbReference type="RefSeq" id="WP_250913297.1">
    <property type="nucleotide sequence ID" value="NZ_JAMXLX010000003.1"/>
</dbReference>
<dbReference type="AlphaFoldDB" id="A0AAJ1F5E3"/>
<feature type="chain" id="PRO_5042606498" description="DUF1311 domain-containing protein" evidence="1">
    <location>
        <begin position="33"/>
        <end position="132"/>
    </location>
</feature>
<reference evidence="2" key="1">
    <citation type="submission" date="2022-06" db="EMBL/GenBank/DDBJ databases">
        <authorList>
            <person name="Sun Q."/>
        </authorList>
    </citation>
    <scope>NUCLEOTIDE SEQUENCE</scope>
    <source>
        <strain evidence="2">S101</strain>
    </source>
</reference>